<dbReference type="InterPro" id="IPR002528">
    <property type="entry name" value="MATE_fam"/>
</dbReference>
<feature type="transmembrane region" description="Helical" evidence="7">
    <location>
        <begin position="131"/>
        <end position="151"/>
    </location>
</feature>
<sequence>MERDMTKGSPLLVILKFTLPLIIGNIFQQLYNMADTIIVGHYVGANALAAVGSTGTIMFLIVGLAQGITAGFTVLTSQRFGAKDTNGVKRSVANGILLSLISTFLLTTFSVLSMHWILTKMNTPANIFQDAYTYIMIISGGLITTIFYNLLSSYLRAVGNSQIPLVFLVFSAVLNVILDLILIIKFRMGVAGAGYATILSQGISAVLCFLYIYRYMPDLTPQKEHWKFYLADTRHQLSVGIPMALQFAITASGTMIMQSAINLFGSDAVASFTAAGKLQTLVTQGMMAMGQTMAAYSGQNFGKGDILRIKKGVKSALLASTVYSIVAAVLICSLLKPCLGLFFTGDVDITVMLPWAKTYAYMCAIFYIPLSTIFIFRNTMQGCGYGFLPMMGGVSELLARLLVAMIAMSVASYPLSCFCDPAAWVTAAVFTGVSYLFVMKDIDKKYRQAS</sequence>
<dbReference type="EMBL" id="JACRTP010000002">
    <property type="protein sequence ID" value="MBC8628292.1"/>
    <property type="molecule type" value="Genomic_DNA"/>
</dbReference>
<dbReference type="CDD" id="cd13138">
    <property type="entry name" value="MATE_yoeA_like"/>
    <property type="match status" value="1"/>
</dbReference>
<feature type="transmembrane region" description="Helical" evidence="7">
    <location>
        <begin position="358"/>
        <end position="376"/>
    </location>
</feature>
<protein>
    <submittedName>
        <fullName evidence="8">MATE family efflux transporter</fullName>
    </submittedName>
</protein>
<feature type="transmembrane region" description="Helical" evidence="7">
    <location>
        <begin position="12"/>
        <end position="31"/>
    </location>
</feature>
<feature type="transmembrane region" description="Helical" evidence="7">
    <location>
        <begin position="190"/>
        <end position="213"/>
    </location>
</feature>
<feature type="transmembrane region" description="Helical" evidence="7">
    <location>
        <begin position="316"/>
        <end position="343"/>
    </location>
</feature>
<dbReference type="PIRSF" id="PIRSF006603">
    <property type="entry name" value="DinF"/>
    <property type="match status" value="1"/>
</dbReference>
<evidence type="ECO:0000313" key="8">
    <source>
        <dbReference type="EMBL" id="MBC8628292.1"/>
    </source>
</evidence>
<keyword evidence="6 7" id="KW-0472">Membrane</keyword>
<dbReference type="Pfam" id="PF01554">
    <property type="entry name" value="MatE"/>
    <property type="match status" value="2"/>
</dbReference>
<evidence type="ECO:0000256" key="5">
    <source>
        <dbReference type="ARBA" id="ARBA00022989"/>
    </source>
</evidence>
<reference evidence="8 9" key="1">
    <citation type="submission" date="2020-08" db="EMBL/GenBank/DDBJ databases">
        <title>Genome public.</title>
        <authorList>
            <person name="Liu C."/>
            <person name="Sun Q."/>
        </authorList>
    </citation>
    <scope>NUCLEOTIDE SEQUENCE [LARGE SCALE GENOMIC DNA]</scope>
    <source>
        <strain evidence="8 9">3_YM_SP_D4_24.mj</strain>
    </source>
</reference>
<keyword evidence="9" id="KW-1185">Reference proteome</keyword>
<dbReference type="InterPro" id="IPR048279">
    <property type="entry name" value="MdtK-like"/>
</dbReference>
<feature type="transmembrane region" description="Helical" evidence="7">
    <location>
        <begin position="421"/>
        <end position="438"/>
    </location>
</feature>
<feature type="transmembrane region" description="Helical" evidence="7">
    <location>
        <begin position="96"/>
        <end position="119"/>
    </location>
</feature>
<name>A0ABR7PAI5_9FIRM</name>
<evidence type="ECO:0000256" key="1">
    <source>
        <dbReference type="ARBA" id="ARBA00004651"/>
    </source>
</evidence>
<evidence type="ECO:0000256" key="6">
    <source>
        <dbReference type="ARBA" id="ARBA00023136"/>
    </source>
</evidence>
<gene>
    <name evidence="8" type="ORF">H8712_06630</name>
</gene>
<keyword evidence="4 7" id="KW-0812">Transmembrane</keyword>
<keyword evidence="5 7" id="KW-1133">Transmembrane helix</keyword>
<evidence type="ECO:0000256" key="3">
    <source>
        <dbReference type="ARBA" id="ARBA00022475"/>
    </source>
</evidence>
<accession>A0ABR7PAI5</accession>
<keyword evidence="3" id="KW-1003">Cell membrane</keyword>
<keyword evidence="2" id="KW-0813">Transport</keyword>
<feature type="transmembrane region" description="Helical" evidence="7">
    <location>
        <begin position="51"/>
        <end position="75"/>
    </location>
</feature>
<dbReference type="NCBIfam" id="TIGR00797">
    <property type="entry name" value="matE"/>
    <property type="match status" value="1"/>
</dbReference>
<dbReference type="PANTHER" id="PTHR43549">
    <property type="entry name" value="MULTIDRUG RESISTANCE PROTEIN YPNP-RELATED"/>
    <property type="match status" value="1"/>
</dbReference>
<evidence type="ECO:0000256" key="2">
    <source>
        <dbReference type="ARBA" id="ARBA00022448"/>
    </source>
</evidence>
<dbReference type="InterPro" id="IPR052031">
    <property type="entry name" value="Membrane_Transporter-Flippase"/>
</dbReference>
<proteinExistence type="predicted"/>
<comment type="subcellular location">
    <subcellularLocation>
        <location evidence="1">Cell membrane</location>
        <topology evidence="1">Multi-pass membrane protein</topology>
    </subcellularLocation>
</comment>
<evidence type="ECO:0000256" key="7">
    <source>
        <dbReference type="SAM" id="Phobius"/>
    </source>
</evidence>
<dbReference type="RefSeq" id="WP_117455743.1">
    <property type="nucleotide sequence ID" value="NZ_JACRTP010000002.1"/>
</dbReference>
<feature type="transmembrane region" description="Helical" evidence="7">
    <location>
        <begin position="163"/>
        <end position="184"/>
    </location>
</feature>
<evidence type="ECO:0000256" key="4">
    <source>
        <dbReference type="ARBA" id="ARBA00022692"/>
    </source>
</evidence>
<organism evidence="8 9">
    <name type="scientific">Blautia stercoris</name>
    <dbReference type="NCBI Taxonomy" id="871664"/>
    <lineage>
        <taxon>Bacteria</taxon>
        <taxon>Bacillati</taxon>
        <taxon>Bacillota</taxon>
        <taxon>Clostridia</taxon>
        <taxon>Lachnospirales</taxon>
        <taxon>Lachnospiraceae</taxon>
        <taxon>Blautia</taxon>
    </lineage>
</organism>
<dbReference type="PANTHER" id="PTHR43549:SF3">
    <property type="entry name" value="MULTIDRUG RESISTANCE PROTEIN YPNP-RELATED"/>
    <property type="match status" value="1"/>
</dbReference>
<evidence type="ECO:0000313" key="9">
    <source>
        <dbReference type="Proteomes" id="UP000661649"/>
    </source>
</evidence>
<comment type="caution">
    <text evidence="8">The sequence shown here is derived from an EMBL/GenBank/DDBJ whole genome shotgun (WGS) entry which is preliminary data.</text>
</comment>
<dbReference type="Proteomes" id="UP000661649">
    <property type="component" value="Unassembled WGS sequence"/>
</dbReference>